<comment type="caution">
    <text evidence="2">The sequence shown here is derived from an EMBL/GenBank/DDBJ whole genome shotgun (WGS) entry which is preliminary data.</text>
</comment>
<dbReference type="Proteomes" id="UP000585474">
    <property type="component" value="Unassembled WGS sequence"/>
</dbReference>
<gene>
    <name evidence="2" type="ORF">Acr_06g0016090</name>
</gene>
<evidence type="ECO:0000313" key="3">
    <source>
        <dbReference type="Proteomes" id="UP000585474"/>
    </source>
</evidence>
<dbReference type="OrthoDB" id="10265988at2759"/>
<evidence type="ECO:0000313" key="2">
    <source>
        <dbReference type="EMBL" id="GFY89669.1"/>
    </source>
</evidence>
<reference evidence="2 3" key="1">
    <citation type="submission" date="2019-07" db="EMBL/GenBank/DDBJ databases">
        <title>De Novo Assembly of kiwifruit Actinidia rufa.</title>
        <authorList>
            <person name="Sugita-Konishi S."/>
            <person name="Sato K."/>
            <person name="Mori E."/>
            <person name="Abe Y."/>
            <person name="Kisaki G."/>
            <person name="Hamano K."/>
            <person name="Suezawa K."/>
            <person name="Otani M."/>
            <person name="Fukuda T."/>
            <person name="Manabe T."/>
            <person name="Gomi K."/>
            <person name="Tabuchi M."/>
            <person name="Akimitsu K."/>
            <person name="Kataoka I."/>
        </authorList>
    </citation>
    <scope>NUCLEOTIDE SEQUENCE [LARGE SCALE GENOMIC DNA]</scope>
    <source>
        <strain evidence="3">cv. Fuchu</strain>
    </source>
</reference>
<name>A0A7J0EUM1_9ERIC</name>
<feature type="domain" description="PUL" evidence="1">
    <location>
        <begin position="19"/>
        <end position="99"/>
    </location>
</feature>
<dbReference type="Pfam" id="PF08324">
    <property type="entry name" value="PUL"/>
    <property type="match status" value="1"/>
</dbReference>
<proteinExistence type="predicted"/>
<evidence type="ECO:0000259" key="1">
    <source>
        <dbReference type="Pfam" id="PF08324"/>
    </source>
</evidence>
<organism evidence="2 3">
    <name type="scientific">Actinidia rufa</name>
    <dbReference type="NCBI Taxonomy" id="165716"/>
    <lineage>
        <taxon>Eukaryota</taxon>
        <taxon>Viridiplantae</taxon>
        <taxon>Streptophyta</taxon>
        <taxon>Embryophyta</taxon>
        <taxon>Tracheophyta</taxon>
        <taxon>Spermatophyta</taxon>
        <taxon>Magnoliopsida</taxon>
        <taxon>eudicotyledons</taxon>
        <taxon>Gunneridae</taxon>
        <taxon>Pentapetalae</taxon>
        <taxon>asterids</taxon>
        <taxon>Ericales</taxon>
        <taxon>Actinidiaceae</taxon>
        <taxon>Actinidia</taxon>
    </lineage>
</organism>
<sequence length="107" mass="11529">MPGSRVTGSTVGLTVIDPYSVLLVEYKDQEGQSQVLSAALEIAEEENLEFDSKFRALVAIGSMMLEGLVRKIALDFDVENIAKTAKASKDAKIAEVGADIELIIKQS</sequence>
<accession>A0A7J0EUM1</accession>
<dbReference type="InterPro" id="IPR013535">
    <property type="entry name" value="PUL_dom"/>
</dbReference>
<dbReference type="AlphaFoldDB" id="A0A7J0EUM1"/>
<dbReference type="EMBL" id="BJWL01000006">
    <property type="protein sequence ID" value="GFY89669.1"/>
    <property type="molecule type" value="Genomic_DNA"/>
</dbReference>
<dbReference type="Gene3D" id="1.25.10.10">
    <property type="entry name" value="Leucine-rich Repeat Variant"/>
    <property type="match status" value="1"/>
</dbReference>
<keyword evidence="3" id="KW-1185">Reference proteome</keyword>
<dbReference type="InterPro" id="IPR011989">
    <property type="entry name" value="ARM-like"/>
</dbReference>
<protein>
    <recommendedName>
        <fullName evidence="1">PUL domain-containing protein</fullName>
    </recommendedName>
</protein>